<reference evidence="1 2" key="1">
    <citation type="submission" date="2018-06" db="EMBL/GenBank/DDBJ databases">
        <authorList>
            <consortium name="Pathogen Informatics"/>
            <person name="Doyle S."/>
        </authorList>
    </citation>
    <scope>NUCLEOTIDE SEQUENCE [LARGE SCALE GENOMIC DNA]</scope>
    <source>
        <strain evidence="1 2">NCTC9149</strain>
    </source>
</reference>
<accession>A0A7H4P3W2</accession>
<proteinExistence type="predicted"/>
<gene>
    <name evidence="1" type="primary">mexB_4</name>
    <name evidence="1" type="ORF">NCTC9149_03553</name>
</gene>
<name>A0A7H4P3W2_9ENTR</name>
<dbReference type="SUPFAM" id="SSF82693">
    <property type="entry name" value="Multidrug efflux transporter AcrB pore domain, PN1, PN2, PC1 and PC2 subdomains"/>
    <property type="match status" value="1"/>
</dbReference>
<dbReference type="AlphaFoldDB" id="A0A7H4P3W2"/>
<organism evidence="1 2">
    <name type="scientific">Klebsiella grimontii</name>
    <dbReference type="NCBI Taxonomy" id="2058152"/>
    <lineage>
        <taxon>Bacteria</taxon>
        <taxon>Pseudomonadati</taxon>
        <taxon>Pseudomonadota</taxon>
        <taxon>Gammaproteobacteria</taxon>
        <taxon>Enterobacterales</taxon>
        <taxon>Enterobacteriaceae</taxon>
        <taxon>Klebsiella/Raoultella group</taxon>
        <taxon>Klebsiella</taxon>
    </lineage>
</organism>
<evidence type="ECO:0000313" key="2">
    <source>
        <dbReference type="Proteomes" id="UP000254571"/>
    </source>
</evidence>
<dbReference type="Pfam" id="PF00873">
    <property type="entry name" value="ACR_tran"/>
    <property type="match status" value="1"/>
</dbReference>
<evidence type="ECO:0000313" key="1">
    <source>
        <dbReference type="EMBL" id="STW07127.1"/>
    </source>
</evidence>
<dbReference type="EMBL" id="UGMX01000002">
    <property type="protein sequence ID" value="STW07127.1"/>
    <property type="molecule type" value="Genomic_DNA"/>
</dbReference>
<dbReference type="Gene3D" id="3.30.70.1430">
    <property type="entry name" value="Multidrug efflux transporter AcrB pore domain"/>
    <property type="match status" value="1"/>
</dbReference>
<dbReference type="Proteomes" id="UP000254571">
    <property type="component" value="Unassembled WGS sequence"/>
</dbReference>
<dbReference type="GO" id="GO:0016020">
    <property type="term" value="C:membrane"/>
    <property type="evidence" value="ECO:0007669"/>
    <property type="project" value="InterPro"/>
</dbReference>
<comment type="caution">
    <text evidence="1">The sequence shown here is derived from an EMBL/GenBank/DDBJ whole genome shotgun (WGS) entry which is preliminary data.</text>
</comment>
<dbReference type="GO" id="GO:0022857">
    <property type="term" value="F:transmembrane transporter activity"/>
    <property type="evidence" value="ECO:0007669"/>
    <property type="project" value="InterPro"/>
</dbReference>
<sequence length="128" mass="14080">MPAVGRNVGMAFAELKHWDLRPGEKNSAQAIISRANQYFNKNARQANISVMSPPTVRGLGQSSGFELWLQDSAGKWAALRLCRRKPPCSMLPEKIPLWTRYELIVWKKSAAAGQRRQTKSAGSGPGSG</sequence>
<protein>
    <submittedName>
        <fullName evidence="1">Putative rnd superfamily protein</fullName>
    </submittedName>
</protein>
<dbReference type="InterPro" id="IPR001036">
    <property type="entry name" value="Acrflvin-R"/>
</dbReference>